<evidence type="ECO:0000256" key="1">
    <source>
        <dbReference type="ARBA" id="ARBA00022679"/>
    </source>
</evidence>
<dbReference type="Pfam" id="PF00294">
    <property type="entry name" value="PfkB"/>
    <property type="match status" value="1"/>
</dbReference>
<dbReference type="Proteomes" id="UP000230638">
    <property type="component" value="Unassembled WGS sequence"/>
</dbReference>
<dbReference type="InterPro" id="IPR011611">
    <property type="entry name" value="PfkB_dom"/>
</dbReference>
<keyword evidence="1" id="KW-0808">Transferase</keyword>
<evidence type="ECO:0000259" key="3">
    <source>
        <dbReference type="Pfam" id="PF00294"/>
    </source>
</evidence>
<dbReference type="PANTHER" id="PTHR10584">
    <property type="entry name" value="SUGAR KINASE"/>
    <property type="match status" value="1"/>
</dbReference>
<comment type="caution">
    <text evidence="4">The sequence shown here is derived from an EMBL/GenBank/DDBJ whole genome shotgun (WGS) entry which is preliminary data.</text>
</comment>
<dbReference type="InterPro" id="IPR029056">
    <property type="entry name" value="Ribokinase-like"/>
</dbReference>
<dbReference type="AlphaFoldDB" id="A0A2H0CVY8"/>
<dbReference type="EMBL" id="PCTL01000001">
    <property type="protein sequence ID" value="PIP74016.1"/>
    <property type="molecule type" value="Genomic_DNA"/>
</dbReference>
<dbReference type="GO" id="GO:0005829">
    <property type="term" value="C:cytosol"/>
    <property type="evidence" value="ECO:0007669"/>
    <property type="project" value="TreeGrafter"/>
</dbReference>
<evidence type="ECO:0000313" key="5">
    <source>
        <dbReference type="Proteomes" id="UP000230638"/>
    </source>
</evidence>
<dbReference type="SUPFAM" id="SSF53613">
    <property type="entry name" value="Ribokinase-like"/>
    <property type="match status" value="1"/>
</dbReference>
<feature type="domain" description="Carbohydrate kinase PfkB" evidence="3">
    <location>
        <begin position="57"/>
        <end position="307"/>
    </location>
</feature>
<proteinExistence type="predicted"/>
<reference evidence="4 5" key="1">
    <citation type="submission" date="2017-09" db="EMBL/GenBank/DDBJ databases">
        <title>Depth-based differentiation of microbial function through sediment-hosted aquifers and enrichment of novel symbionts in the deep terrestrial subsurface.</title>
        <authorList>
            <person name="Probst A.J."/>
            <person name="Ladd B."/>
            <person name="Jarett J.K."/>
            <person name="Geller-Mcgrath D.E."/>
            <person name="Sieber C.M."/>
            <person name="Emerson J.B."/>
            <person name="Anantharaman K."/>
            <person name="Thomas B.C."/>
            <person name="Malmstrom R."/>
            <person name="Stieglmeier M."/>
            <person name="Klingl A."/>
            <person name="Woyke T."/>
            <person name="Ryan C.M."/>
            <person name="Banfield J.F."/>
        </authorList>
    </citation>
    <scope>NUCLEOTIDE SEQUENCE [LARGE SCALE GENOMIC DNA]</scope>
    <source>
        <strain evidence="4">CG22_combo_CG10-13_8_21_14_all_47_15</strain>
    </source>
</reference>
<organism evidence="4 5">
    <name type="scientific">Candidatus Lloydbacteria bacterium CG22_combo_CG10-13_8_21_14_all_47_15</name>
    <dbReference type="NCBI Taxonomy" id="1974635"/>
    <lineage>
        <taxon>Bacteria</taxon>
        <taxon>Candidatus Lloydiibacteriota</taxon>
    </lineage>
</organism>
<gene>
    <name evidence="4" type="ORF">COW88_00365</name>
</gene>
<sequence length="330" mass="36756">MQQEEFDFISIGDTTTDAFIRINQASVYTDDKGGEKLCVENASKVPYESVTVVPAVGNSPNAAVAAHRLGLKSALVTDIGDDWHGKEDLETFAKNGVDTQFIRIHSGKESNYHYVLWYKAERTILIKHHDYPYALPNIGKPRWIYFSSVGEDSIEYHHEIANFVKENPNTKLAFQPGTFQIKLGYDTLKDLYEASAIFFCNKQEAQLILKSDENDTATLARMLHTKGPNLAVVTDGPGGAYTANSEALWHMPMYPDPKPPLDRTGAGDSFSSTLTSFLALGLPIEEALKRAPINSMSVVQYIGAQEGLLSRDKIEEYLKNAPQEYMPKKL</sequence>
<keyword evidence="2" id="KW-0418">Kinase</keyword>
<dbReference type="Gene3D" id="3.40.1190.20">
    <property type="match status" value="1"/>
</dbReference>
<protein>
    <recommendedName>
        <fullName evidence="3">Carbohydrate kinase PfkB domain-containing protein</fullName>
    </recommendedName>
</protein>
<dbReference type="GO" id="GO:0016301">
    <property type="term" value="F:kinase activity"/>
    <property type="evidence" value="ECO:0007669"/>
    <property type="project" value="UniProtKB-KW"/>
</dbReference>
<name>A0A2H0CVY8_9BACT</name>
<evidence type="ECO:0000256" key="2">
    <source>
        <dbReference type="ARBA" id="ARBA00022777"/>
    </source>
</evidence>
<dbReference type="PANTHER" id="PTHR10584:SF166">
    <property type="entry name" value="RIBOKINASE"/>
    <property type="match status" value="1"/>
</dbReference>
<accession>A0A2H0CVY8</accession>
<evidence type="ECO:0000313" key="4">
    <source>
        <dbReference type="EMBL" id="PIP74016.1"/>
    </source>
</evidence>